<evidence type="ECO:0000313" key="3">
    <source>
        <dbReference type="Proteomes" id="UP000051124"/>
    </source>
</evidence>
<dbReference type="EMBL" id="LIZT01000133">
    <property type="protein sequence ID" value="KPJ48199.1"/>
    <property type="molecule type" value="Genomic_DNA"/>
</dbReference>
<feature type="chain" id="PRO_5006639422" evidence="1">
    <location>
        <begin position="21"/>
        <end position="100"/>
    </location>
</feature>
<feature type="signal peptide" evidence="1">
    <location>
        <begin position="1"/>
        <end position="20"/>
    </location>
</feature>
<evidence type="ECO:0000313" key="2">
    <source>
        <dbReference type="EMBL" id="KPJ48199.1"/>
    </source>
</evidence>
<organism evidence="2 3">
    <name type="scientific">candidate division TA06 bacterium DG_26</name>
    <dbReference type="NCBI Taxonomy" id="1703771"/>
    <lineage>
        <taxon>Bacteria</taxon>
        <taxon>Bacteria division TA06</taxon>
    </lineage>
</organism>
<dbReference type="Proteomes" id="UP000051124">
    <property type="component" value="Unassembled WGS sequence"/>
</dbReference>
<name>A0A0S7WDG8_UNCT6</name>
<evidence type="ECO:0000256" key="1">
    <source>
        <dbReference type="SAM" id="SignalP"/>
    </source>
</evidence>
<proteinExistence type="predicted"/>
<protein>
    <submittedName>
        <fullName evidence="2">Uncharacterized protein</fullName>
    </submittedName>
</protein>
<comment type="caution">
    <text evidence="2">The sequence shown here is derived from an EMBL/GenBank/DDBJ whole genome shotgun (WGS) entry which is preliminary data.</text>
</comment>
<dbReference type="AlphaFoldDB" id="A0A0S7WDG8"/>
<keyword evidence="1" id="KW-0732">Signal</keyword>
<sequence length="100" mass="11140">MQSKAIVMVLIVSAIVAVNSAEHSGGGDMEPKIIERGEITLVGMVFYGDPFKEAAGWSRENEIGKLWTRFVAKEELVRNRVLNRKNTSTPRTTMCSLGWK</sequence>
<accession>A0A0S7WDG8</accession>
<reference evidence="2 3" key="1">
    <citation type="journal article" date="2015" name="Microbiome">
        <title>Genomic resolution of linkages in carbon, nitrogen, and sulfur cycling among widespread estuary sediment bacteria.</title>
        <authorList>
            <person name="Baker B.J."/>
            <person name="Lazar C.S."/>
            <person name="Teske A.P."/>
            <person name="Dick G.J."/>
        </authorList>
    </citation>
    <scope>NUCLEOTIDE SEQUENCE [LARGE SCALE GENOMIC DNA]</scope>
    <source>
        <strain evidence="2">DG_26</strain>
    </source>
</reference>
<gene>
    <name evidence="2" type="ORF">AMJ40_07905</name>
</gene>